<gene>
    <name evidence="1" type="ORF">E5331_02890</name>
</gene>
<reference evidence="1" key="1">
    <citation type="submission" date="2019-04" db="EMBL/GenBank/DDBJ databases">
        <title>Microbes associate with the intestines of laboratory mice.</title>
        <authorList>
            <person name="Navarre W."/>
            <person name="Wong E."/>
            <person name="Huang K."/>
            <person name="Tropini C."/>
            <person name="Ng K."/>
            <person name="Yu B."/>
        </authorList>
    </citation>
    <scope>NUCLEOTIDE SEQUENCE</scope>
    <source>
        <strain evidence="1">NM04_E33</strain>
    </source>
</reference>
<organism evidence="1 2">
    <name type="scientific">Lepagella muris</name>
    <dbReference type="NCBI Taxonomy" id="3032870"/>
    <lineage>
        <taxon>Bacteria</taxon>
        <taxon>Pseudomonadati</taxon>
        <taxon>Bacteroidota</taxon>
        <taxon>Bacteroidia</taxon>
        <taxon>Bacteroidales</taxon>
        <taxon>Muribaculaceae</taxon>
        <taxon>Lepagella</taxon>
    </lineage>
</organism>
<dbReference type="EMBL" id="SRYB01000003">
    <property type="protein sequence ID" value="TGY80203.1"/>
    <property type="molecule type" value="Genomic_DNA"/>
</dbReference>
<proteinExistence type="predicted"/>
<accession>A0AC61RHP6</accession>
<evidence type="ECO:0000313" key="1">
    <source>
        <dbReference type="EMBL" id="TGY80203.1"/>
    </source>
</evidence>
<sequence>MRPYMIPLLLLCLMGCKPAKEETKGENSPRSNATLTENFVDTMRLSRRDFRHQTVCNGVLRAGVKSRLATRHPDVITEVRVKTGQRVGKGELLAVTEEEKYIRALEKAKRDLEKAEIDFADKLITLGYDDKGSVPEETLKRAEVTSGLFSARHQLKQAESDLADCRLYAPFAGVVADLDGKLYQKCDNFCNLIDESAFDVDFSVLESELPSVAVGYDAMVIPFAGDKGTRKGRITAINPTVSDKGLVKVTARIAGDKGVIDGMNVKVIVERTESGQFVVPKDAVVERDGYNVVFLYRDGKAVWTYVDVVSSNTDSHAITGCERKETELHEGDVVVTSGNMNLADGTEIKAR</sequence>
<keyword evidence="2" id="KW-1185">Reference proteome</keyword>
<name>A0AC61RHP6_9BACT</name>
<protein>
    <submittedName>
        <fullName evidence="1">Efflux RND transporter periplasmic adaptor subunit</fullName>
    </submittedName>
</protein>
<comment type="caution">
    <text evidence="1">The sequence shown here is derived from an EMBL/GenBank/DDBJ whole genome shotgun (WGS) entry which is preliminary data.</text>
</comment>
<dbReference type="Proteomes" id="UP000306319">
    <property type="component" value="Unassembled WGS sequence"/>
</dbReference>
<evidence type="ECO:0000313" key="2">
    <source>
        <dbReference type="Proteomes" id="UP000306319"/>
    </source>
</evidence>